<dbReference type="AlphaFoldDB" id="A0A397VC84"/>
<sequence length="136" mass="15365">MNKNLVFMLFAIFSTFYMAHANPMYRNCSHHGSNALVAKVNWGPDPANAGTEITGTYQSKNLTNSTTTTATFFIGFLRKGDNSFFDHHSFHIDSDQNSVTLENFTITTPFSETSYEILFGLMDNGDFVECVTFQRF</sequence>
<dbReference type="Proteomes" id="UP000266673">
    <property type="component" value="Unassembled WGS sequence"/>
</dbReference>
<evidence type="ECO:0000313" key="3">
    <source>
        <dbReference type="Proteomes" id="UP000266673"/>
    </source>
</evidence>
<evidence type="ECO:0000256" key="1">
    <source>
        <dbReference type="SAM" id="SignalP"/>
    </source>
</evidence>
<reference evidence="2 3" key="1">
    <citation type="submission" date="2018-06" db="EMBL/GenBank/DDBJ databases">
        <title>Comparative genomics reveals the genomic features of Rhizophagus irregularis, R. cerebriforme, R. diaphanum and Gigaspora rosea, and their symbiotic lifestyle signature.</title>
        <authorList>
            <person name="Morin E."/>
            <person name="San Clemente H."/>
            <person name="Chen E.C.H."/>
            <person name="De La Providencia I."/>
            <person name="Hainaut M."/>
            <person name="Kuo A."/>
            <person name="Kohler A."/>
            <person name="Murat C."/>
            <person name="Tang N."/>
            <person name="Roy S."/>
            <person name="Loubradou J."/>
            <person name="Henrissat B."/>
            <person name="Grigoriev I.V."/>
            <person name="Corradi N."/>
            <person name="Roux C."/>
            <person name="Martin F.M."/>
        </authorList>
    </citation>
    <scope>NUCLEOTIDE SEQUENCE [LARGE SCALE GENOMIC DNA]</scope>
    <source>
        <strain evidence="2 3">DAOM 194757</strain>
    </source>
</reference>
<dbReference type="EMBL" id="QKWP01000594">
    <property type="protein sequence ID" value="RIB17613.1"/>
    <property type="molecule type" value="Genomic_DNA"/>
</dbReference>
<evidence type="ECO:0008006" key="4">
    <source>
        <dbReference type="Google" id="ProtNLM"/>
    </source>
</evidence>
<name>A0A397VC84_9GLOM</name>
<organism evidence="2 3">
    <name type="scientific">Gigaspora rosea</name>
    <dbReference type="NCBI Taxonomy" id="44941"/>
    <lineage>
        <taxon>Eukaryota</taxon>
        <taxon>Fungi</taxon>
        <taxon>Fungi incertae sedis</taxon>
        <taxon>Mucoromycota</taxon>
        <taxon>Glomeromycotina</taxon>
        <taxon>Glomeromycetes</taxon>
        <taxon>Diversisporales</taxon>
        <taxon>Gigasporaceae</taxon>
        <taxon>Gigaspora</taxon>
    </lineage>
</organism>
<protein>
    <recommendedName>
        <fullName evidence="4">Reelin domain-containing protein</fullName>
    </recommendedName>
</protein>
<keyword evidence="3" id="KW-1185">Reference proteome</keyword>
<evidence type="ECO:0000313" key="2">
    <source>
        <dbReference type="EMBL" id="RIB17613.1"/>
    </source>
</evidence>
<keyword evidence="1" id="KW-0732">Signal</keyword>
<accession>A0A397VC84</accession>
<feature type="signal peptide" evidence="1">
    <location>
        <begin position="1"/>
        <end position="21"/>
    </location>
</feature>
<comment type="caution">
    <text evidence="2">The sequence shown here is derived from an EMBL/GenBank/DDBJ whole genome shotgun (WGS) entry which is preliminary data.</text>
</comment>
<gene>
    <name evidence="2" type="ORF">C2G38_1414912</name>
</gene>
<proteinExistence type="predicted"/>
<feature type="chain" id="PRO_5017469261" description="Reelin domain-containing protein" evidence="1">
    <location>
        <begin position="22"/>
        <end position="136"/>
    </location>
</feature>